<keyword evidence="3 5" id="KW-1133">Transmembrane helix</keyword>
<dbReference type="EMBL" id="RXOL01000007">
    <property type="protein sequence ID" value="RVQ65471.1"/>
    <property type="molecule type" value="Genomic_DNA"/>
</dbReference>
<accession>A0A437GUX7</accession>
<feature type="transmembrane region" description="Helical" evidence="5">
    <location>
        <begin position="47"/>
        <end position="68"/>
    </location>
</feature>
<dbReference type="PROSITE" id="PS51257">
    <property type="entry name" value="PROKAR_LIPOPROTEIN"/>
    <property type="match status" value="1"/>
</dbReference>
<sequence length="159" mass="17376">MAFLTRDSDSPNVGFPPPLVFVGFLLIGCAIDDLFGLNPAISNSVRVVLGGGAILIGCAFVLGALLRFRKAGNNPEPWKRDTAFVAEGVYRITRNPMYLGMVIASFGIAVAANCLGGLLTLPLSIVAIHTQVIRREESYLSATFGDEYREYCRHVRRWI</sequence>
<dbReference type="GO" id="GO:0032259">
    <property type="term" value="P:methylation"/>
    <property type="evidence" value="ECO:0007669"/>
    <property type="project" value="UniProtKB-KW"/>
</dbReference>
<evidence type="ECO:0000256" key="5">
    <source>
        <dbReference type="SAM" id="Phobius"/>
    </source>
</evidence>
<keyword evidence="6" id="KW-0489">Methyltransferase</keyword>
<evidence type="ECO:0000256" key="1">
    <source>
        <dbReference type="ARBA" id="ARBA00004127"/>
    </source>
</evidence>
<evidence type="ECO:0000313" key="6">
    <source>
        <dbReference type="EMBL" id="RVQ65471.1"/>
    </source>
</evidence>
<feature type="transmembrane region" description="Helical" evidence="5">
    <location>
        <begin position="15"/>
        <end position="35"/>
    </location>
</feature>
<evidence type="ECO:0000313" key="7">
    <source>
        <dbReference type="Proteomes" id="UP000283003"/>
    </source>
</evidence>
<feature type="transmembrane region" description="Helical" evidence="5">
    <location>
        <begin position="98"/>
        <end position="128"/>
    </location>
</feature>
<evidence type="ECO:0000256" key="4">
    <source>
        <dbReference type="ARBA" id="ARBA00023136"/>
    </source>
</evidence>
<evidence type="ECO:0000256" key="3">
    <source>
        <dbReference type="ARBA" id="ARBA00022989"/>
    </source>
</evidence>
<dbReference type="InterPro" id="IPR052527">
    <property type="entry name" value="Metal_cation-efflux_comp"/>
</dbReference>
<dbReference type="Gene3D" id="1.20.120.1630">
    <property type="match status" value="1"/>
</dbReference>
<reference evidence="6 7" key="1">
    <citation type="submission" date="2018-12" db="EMBL/GenBank/DDBJ databases">
        <title>Croceicoccus ponticola sp. nov., a lipolytic bacterium isolated from seawater.</title>
        <authorList>
            <person name="Yoon J.-H."/>
        </authorList>
    </citation>
    <scope>NUCLEOTIDE SEQUENCE [LARGE SCALE GENOMIC DNA]</scope>
    <source>
        <strain evidence="6 7">GM-16</strain>
    </source>
</reference>
<dbReference type="OrthoDB" id="9789029at2"/>
<dbReference type="RefSeq" id="WP_127613375.1">
    <property type="nucleotide sequence ID" value="NZ_RXOL01000007.1"/>
</dbReference>
<evidence type="ECO:0000256" key="2">
    <source>
        <dbReference type="ARBA" id="ARBA00022692"/>
    </source>
</evidence>
<protein>
    <submittedName>
        <fullName evidence="6">Isoprenylcysteine carboxylmethyltransferase family protein</fullName>
    </submittedName>
</protein>
<comment type="caution">
    <text evidence="6">The sequence shown here is derived from an EMBL/GenBank/DDBJ whole genome shotgun (WGS) entry which is preliminary data.</text>
</comment>
<dbReference type="PANTHER" id="PTHR43847:SF1">
    <property type="entry name" value="BLL3993 PROTEIN"/>
    <property type="match status" value="1"/>
</dbReference>
<proteinExistence type="predicted"/>
<keyword evidence="4 5" id="KW-0472">Membrane</keyword>
<dbReference type="PANTHER" id="PTHR43847">
    <property type="entry name" value="BLL3993 PROTEIN"/>
    <property type="match status" value="1"/>
</dbReference>
<keyword evidence="2 5" id="KW-0812">Transmembrane</keyword>
<keyword evidence="6" id="KW-0808">Transferase</keyword>
<organism evidence="6 7">
    <name type="scientific">Croceicoccus ponticola</name>
    <dbReference type="NCBI Taxonomy" id="2217664"/>
    <lineage>
        <taxon>Bacteria</taxon>
        <taxon>Pseudomonadati</taxon>
        <taxon>Pseudomonadota</taxon>
        <taxon>Alphaproteobacteria</taxon>
        <taxon>Sphingomonadales</taxon>
        <taxon>Erythrobacteraceae</taxon>
        <taxon>Croceicoccus</taxon>
    </lineage>
</organism>
<keyword evidence="7" id="KW-1185">Reference proteome</keyword>
<dbReference type="GO" id="GO:0008168">
    <property type="term" value="F:methyltransferase activity"/>
    <property type="evidence" value="ECO:0007669"/>
    <property type="project" value="UniProtKB-KW"/>
</dbReference>
<dbReference type="Pfam" id="PF04191">
    <property type="entry name" value="PEMT"/>
    <property type="match status" value="1"/>
</dbReference>
<gene>
    <name evidence="6" type="ORF">EKN06_13115</name>
</gene>
<dbReference type="AlphaFoldDB" id="A0A437GUX7"/>
<name>A0A437GUX7_9SPHN</name>
<comment type="subcellular location">
    <subcellularLocation>
        <location evidence="1">Endomembrane system</location>
        <topology evidence="1">Multi-pass membrane protein</topology>
    </subcellularLocation>
</comment>
<dbReference type="GO" id="GO:0012505">
    <property type="term" value="C:endomembrane system"/>
    <property type="evidence" value="ECO:0007669"/>
    <property type="project" value="UniProtKB-SubCell"/>
</dbReference>
<dbReference type="InterPro" id="IPR007318">
    <property type="entry name" value="Phopholipid_MeTrfase"/>
</dbReference>
<dbReference type="Proteomes" id="UP000283003">
    <property type="component" value="Unassembled WGS sequence"/>
</dbReference>